<dbReference type="RefSeq" id="WP_272180709.1">
    <property type="nucleotide sequence ID" value="NZ_JAQOMS010000002.1"/>
</dbReference>
<dbReference type="Proteomes" id="UP001528411">
    <property type="component" value="Unassembled WGS sequence"/>
</dbReference>
<protein>
    <submittedName>
        <fullName evidence="1">Uncharacterized protein</fullName>
    </submittedName>
</protein>
<reference evidence="1 2" key="1">
    <citation type="submission" date="2023-01" db="EMBL/GenBank/DDBJ databases">
        <title>Psychrosphaera sp. nov., isolated from marine algae.</title>
        <authorList>
            <person name="Bayburt H."/>
            <person name="Choi B.J."/>
            <person name="Kim J.M."/>
            <person name="Choi D.G."/>
            <person name="Jeon C.O."/>
        </authorList>
    </citation>
    <scope>NUCLEOTIDE SEQUENCE [LARGE SCALE GENOMIC DNA]</scope>
    <source>
        <strain evidence="1 2">G1-22</strain>
    </source>
</reference>
<organism evidence="1 2">
    <name type="scientific">Psychrosphaera algicola</name>
    <dbReference type="NCBI Taxonomy" id="3023714"/>
    <lineage>
        <taxon>Bacteria</taxon>
        <taxon>Pseudomonadati</taxon>
        <taxon>Pseudomonadota</taxon>
        <taxon>Gammaproteobacteria</taxon>
        <taxon>Alteromonadales</taxon>
        <taxon>Pseudoalteromonadaceae</taxon>
        <taxon>Psychrosphaera</taxon>
    </lineage>
</organism>
<gene>
    <name evidence="1" type="ORF">PN838_11175</name>
</gene>
<proteinExistence type="predicted"/>
<comment type="caution">
    <text evidence="1">The sequence shown here is derived from an EMBL/GenBank/DDBJ whole genome shotgun (WGS) entry which is preliminary data.</text>
</comment>
<accession>A0ABT5FCW3</accession>
<evidence type="ECO:0000313" key="1">
    <source>
        <dbReference type="EMBL" id="MDC2889226.1"/>
    </source>
</evidence>
<dbReference type="EMBL" id="JAQOMS010000002">
    <property type="protein sequence ID" value="MDC2889226.1"/>
    <property type="molecule type" value="Genomic_DNA"/>
</dbReference>
<keyword evidence="2" id="KW-1185">Reference proteome</keyword>
<sequence length="81" mass="9232">MKTLMGQQPFNKYLWRILILTVAANIVACSAKDDDDVKTEQPIKYETGVFIDSPVANIDYQTENTNGKTNSSGEFQYLPWR</sequence>
<name>A0ABT5FCW3_9GAMM</name>
<evidence type="ECO:0000313" key="2">
    <source>
        <dbReference type="Proteomes" id="UP001528411"/>
    </source>
</evidence>